<dbReference type="PANTHER" id="PTHR24340">
    <property type="entry name" value="HOMEOBOX PROTEIN NKX"/>
    <property type="match status" value="1"/>
</dbReference>
<dbReference type="Proteomes" id="UP000274504">
    <property type="component" value="Unassembled WGS sequence"/>
</dbReference>
<feature type="region of interest" description="Disordered" evidence="7">
    <location>
        <begin position="316"/>
        <end position="347"/>
    </location>
</feature>
<comment type="subcellular location">
    <subcellularLocation>
        <location evidence="1 5 6">Nucleus</location>
    </subcellularLocation>
</comment>
<evidence type="ECO:0000259" key="8">
    <source>
        <dbReference type="PROSITE" id="PS50071"/>
    </source>
</evidence>
<dbReference type="GO" id="GO:0005634">
    <property type="term" value="C:nucleus"/>
    <property type="evidence" value="ECO:0007669"/>
    <property type="project" value="UniProtKB-SubCell"/>
</dbReference>
<evidence type="ECO:0000256" key="6">
    <source>
        <dbReference type="RuleBase" id="RU000682"/>
    </source>
</evidence>
<evidence type="ECO:0000256" key="1">
    <source>
        <dbReference type="ARBA" id="ARBA00004123"/>
    </source>
</evidence>
<reference evidence="10 12" key="3">
    <citation type="submission" date="2019-07" db="EMBL/GenBank/DDBJ databases">
        <authorList>
            <person name="Jastrzebski P J."/>
            <person name="Paukszto L."/>
            <person name="Jastrzebski P J."/>
        </authorList>
    </citation>
    <scope>NUCLEOTIDE SEQUENCE [LARGE SCALE GENOMIC DNA]</scope>
    <source>
        <strain evidence="10 12">WMS-il1</strain>
    </source>
</reference>
<dbReference type="InterPro" id="IPR009057">
    <property type="entry name" value="Homeodomain-like_sf"/>
</dbReference>
<dbReference type="GO" id="GO:0030154">
    <property type="term" value="P:cell differentiation"/>
    <property type="evidence" value="ECO:0007669"/>
    <property type="project" value="TreeGrafter"/>
</dbReference>
<dbReference type="Proteomes" id="UP000321570">
    <property type="component" value="Unassembled WGS sequence"/>
</dbReference>
<dbReference type="CDD" id="cd00086">
    <property type="entry name" value="homeodomain"/>
    <property type="match status" value="1"/>
</dbReference>
<dbReference type="PANTHER" id="PTHR24340:SF73">
    <property type="entry name" value="HOMEOBOX PROTEIN BAGPIPE-RELATED"/>
    <property type="match status" value="1"/>
</dbReference>
<evidence type="ECO:0000256" key="3">
    <source>
        <dbReference type="ARBA" id="ARBA00023155"/>
    </source>
</evidence>
<protein>
    <submittedName>
        <fullName evidence="13">Homeobox domain-containing protein</fullName>
    </submittedName>
</protein>
<dbReference type="InterPro" id="IPR017970">
    <property type="entry name" value="Homeobox_CS"/>
</dbReference>
<dbReference type="STRING" id="6216.A0A0R3SB00"/>
<dbReference type="SMART" id="SM00389">
    <property type="entry name" value="HOX"/>
    <property type="match status" value="1"/>
</dbReference>
<proteinExistence type="predicted"/>
<keyword evidence="4 5" id="KW-0539">Nucleus</keyword>
<reference evidence="9 11" key="2">
    <citation type="submission" date="2018-11" db="EMBL/GenBank/DDBJ databases">
        <authorList>
            <consortium name="Pathogen Informatics"/>
        </authorList>
    </citation>
    <scope>NUCLEOTIDE SEQUENCE [LARGE SCALE GENOMIC DNA]</scope>
</reference>
<dbReference type="InterPro" id="IPR050394">
    <property type="entry name" value="Homeobox_NK-like"/>
</dbReference>
<feature type="compositionally biased region" description="Polar residues" evidence="7">
    <location>
        <begin position="316"/>
        <end position="330"/>
    </location>
</feature>
<keyword evidence="3 5" id="KW-0371">Homeobox</keyword>
<dbReference type="PROSITE" id="PS50071">
    <property type="entry name" value="HOMEOBOX_2"/>
    <property type="match status" value="1"/>
</dbReference>
<keyword evidence="2 5" id="KW-0238">DNA-binding</keyword>
<dbReference type="EMBL" id="UYSG01000307">
    <property type="protein sequence ID" value="VDL19049.1"/>
    <property type="molecule type" value="Genomic_DNA"/>
</dbReference>
<dbReference type="OrthoDB" id="3137333at2759"/>
<keyword evidence="12" id="KW-1185">Reference proteome</keyword>
<dbReference type="AlphaFoldDB" id="A0A0R3SB00"/>
<dbReference type="Gene3D" id="1.10.10.60">
    <property type="entry name" value="Homeodomain-like"/>
    <property type="match status" value="1"/>
</dbReference>
<name>A0A0R3SB00_HYMDI</name>
<evidence type="ECO:0000256" key="4">
    <source>
        <dbReference type="ARBA" id="ARBA00023242"/>
    </source>
</evidence>
<evidence type="ECO:0000313" key="10">
    <source>
        <dbReference type="EMBL" id="VUZ41917.1"/>
    </source>
</evidence>
<organism evidence="13">
    <name type="scientific">Hymenolepis diminuta</name>
    <name type="common">Rat tapeworm</name>
    <dbReference type="NCBI Taxonomy" id="6216"/>
    <lineage>
        <taxon>Eukaryota</taxon>
        <taxon>Metazoa</taxon>
        <taxon>Spiralia</taxon>
        <taxon>Lophotrochozoa</taxon>
        <taxon>Platyhelminthes</taxon>
        <taxon>Cestoda</taxon>
        <taxon>Eucestoda</taxon>
        <taxon>Cyclophyllidea</taxon>
        <taxon>Hymenolepididae</taxon>
        <taxon>Hymenolepis</taxon>
    </lineage>
</organism>
<evidence type="ECO:0000256" key="2">
    <source>
        <dbReference type="ARBA" id="ARBA00023125"/>
    </source>
</evidence>
<feature type="region of interest" description="Disordered" evidence="7">
    <location>
        <begin position="142"/>
        <end position="174"/>
    </location>
</feature>
<evidence type="ECO:0000313" key="11">
    <source>
        <dbReference type="Proteomes" id="UP000274504"/>
    </source>
</evidence>
<feature type="region of interest" description="Disordered" evidence="7">
    <location>
        <begin position="34"/>
        <end position="79"/>
    </location>
</feature>
<evidence type="ECO:0000256" key="7">
    <source>
        <dbReference type="SAM" id="MobiDB-lite"/>
    </source>
</evidence>
<sequence>MTEGSESFFIENILRKTDDSGKQCRSELPALKSSYPVACNQHGPPSDKERTKDNSSSNSESTNLSPPQPGSYRSESSVESPALKFSTESLIMPPLDMKRNNVNLFFLNETVQSHRQFPFPWLRLPPLSSGFYQGFNASSSMHFPSPTTPNEDERGETIEYSPQDFGSAPTQENRPKRARITFSPYQVKVLRGKYNQKKYLSNAERSELARELGLSEQQVKIWFQNQRYKEKKRLDREKENAYSQTNFVSPLRVQPSYSPLSPISPSRSGFLNNQMKNHSLPFSFPPPPPPPPPSQFLAQMISRAYSHTEPSVGMISTQINSLDPLQNIPYQQEERDSKKTNPRSSQS</sequence>
<dbReference type="Pfam" id="PF00046">
    <property type="entry name" value="Homeodomain"/>
    <property type="match status" value="1"/>
</dbReference>
<feature type="domain" description="Homeobox" evidence="8">
    <location>
        <begin position="173"/>
        <end position="233"/>
    </location>
</feature>
<dbReference type="InterPro" id="IPR020479">
    <property type="entry name" value="HD_metazoa"/>
</dbReference>
<dbReference type="GO" id="GO:0000981">
    <property type="term" value="F:DNA-binding transcription factor activity, RNA polymerase II-specific"/>
    <property type="evidence" value="ECO:0007669"/>
    <property type="project" value="InterPro"/>
</dbReference>
<dbReference type="EMBL" id="CABIJS010000077">
    <property type="protein sequence ID" value="VUZ41917.1"/>
    <property type="molecule type" value="Genomic_DNA"/>
</dbReference>
<dbReference type="GO" id="GO:0000978">
    <property type="term" value="F:RNA polymerase II cis-regulatory region sequence-specific DNA binding"/>
    <property type="evidence" value="ECO:0007669"/>
    <property type="project" value="TreeGrafter"/>
</dbReference>
<dbReference type="InterPro" id="IPR000047">
    <property type="entry name" value="HTH_motif"/>
</dbReference>
<evidence type="ECO:0000313" key="12">
    <source>
        <dbReference type="Proteomes" id="UP000321570"/>
    </source>
</evidence>
<dbReference type="PROSITE" id="PS00027">
    <property type="entry name" value="HOMEOBOX_1"/>
    <property type="match status" value="1"/>
</dbReference>
<feature type="DNA-binding region" description="Homeobox" evidence="5">
    <location>
        <begin position="175"/>
        <end position="234"/>
    </location>
</feature>
<reference evidence="13" key="1">
    <citation type="submission" date="2016-04" db="UniProtKB">
        <authorList>
            <consortium name="WormBaseParasite"/>
        </authorList>
    </citation>
    <scope>IDENTIFICATION</scope>
</reference>
<evidence type="ECO:0000256" key="5">
    <source>
        <dbReference type="PROSITE-ProRule" id="PRU00108"/>
    </source>
</evidence>
<evidence type="ECO:0000313" key="13">
    <source>
        <dbReference type="WBParaSite" id="HDID_0000158701-mRNA-1"/>
    </source>
</evidence>
<dbReference type="WBParaSite" id="HDID_0000158701-mRNA-1">
    <property type="protein sequence ID" value="HDID_0000158701-mRNA-1"/>
    <property type="gene ID" value="HDID_0000158701"/>
</dbReference>
<dbReference type="InterPro" id="IPR001356">
    <property type="entry name" value="HD"/>
</dbReference>
<accession>A0A0R3SB00</accession>
<dbReference type="PRINTS" id="PR00031">
    <property type="entry name" value="HTHREPRESSR"/>
</dbReference>
<gene>
    <name evidence="9" type="ORF">HDID_LOCUS1588</name>
    <name evidence="10" type="ORF">WMSIL1_LOCUS2808</name>
</gene>
<feature type="compositionally biased region" description="Low complexity" evidence="7">
    <location>
        <begin position="54"/>
        <end position="65"/>
    </location>
</feature>
<evidence type="ECO:0000313" key="9">
    <source>
        <dbReference type="EMBL" id="VDL19049.1"/>
    </source>
</evidence>
<dbReference type="PRINTS" id="PR00024">
    <property type="entry name" value="HOMEOBOX"/>
</dbReference>
<dbReference type="SUPFAM" id="SSF46689">
    <property type="entry name" value="Homeodomain-like"/>
    <property type="match status" value="1"/>
</dbReference>